<accession>A0A1V5ZPY2</accession>
<gene>
    <name evidence="1" type="ORF">BWY04_00259</name>
</gene>
<dbReference type="AlphaFoldDB" id="A0A1V5ZPY2"/>
<dbReference type="EMBL" id="MWDB01000003">
    <property type="protein sequence ID" value="OQB42380.1"/>
    <property type="molecule type" value="Genomic_DNA"/>
</dbReference>
<organism evidence="1">
    <name type="scientific">candidate division CPR1 bacterium ADurb.Bin160</name>
    <dbReference type="NCBI Taxonomy" id="1852826"/>
    <lineage>
        <taxon>Bacteria</taxon>
        <taxon>candidate division CPR1</taxon>
    </lineage>
</organism>
<proteinExistence type="predicted"/>
<protein>
    <submittedName>
        <fullName evidence="1">Uncharacterized protein</fullName>
    </submittedName>
</protein>
<name>A0A1V5ZPY2_9BACT</name>
<dbReference type="Proteomes" id="UP000485621">
    <property type="component" value="Unassembled WGS sequence"/>
</dbReference>
<evidence type="ECO:0000313" key="1">
    <source>
        <dbReference type="EMBL" id="OQB42380.1"/>
    </source>
</evidence>
<reference evidence="1" key="1">
    <citation type="submission" date="2017-02" db="EMBL/GenBank/DDBJ databases">
        <title>Delving into the versatile metabolic prowess of the omnipresent phylum Bacteroidetes.</title>
        <authorList>
            <person name="Nobu M.K."/>
            <person name="Mei R."/>
            <person name="Narihiro T."/>
            <person name="Kuroda K."/>
            <person name="Liu W.-T."/>
        </authorList>
    </citation>
    <scope>NUCLEOTIDE SEQUENCE</scope>
    <source>
        <strain evidence="1">ADurb.Bin160</strain>
    </source>
</reference>
<sequence>MTHTGQVNPPRDHLIFDLLNEIKFFHNFHNAEKVSFTCAQISFNPIQIAWGIGYFISFMYKAPDVIKAIPNMQLSSSHSPCTTVFCCSLSYKISILFQIFSFSTNPTFQAFTSVLFIFVIMSPV</sequence>
<comment type="caution">
    <text evidence="1">The sequence shown here is derived from an EMBL/GenBank/DDBJ whole genome shotgun (WGS) entry which is preliminary data.</text>
</comment>